<keyword evidence="3 4" id="KW-0472">Membrane</keyword>
<evidence type="ECO:0000256" key="1">
    <source>
        <dbReference type="ARBA" id="ARBA00022692"/>
    </source>
</evidence>
<dbReference type="EMBL" id="JBJKFK010002269">
    <property type="protein sequence ID" value="KAL3311367.1"/>
    <property type="molecule type" value="Genomic_DNA"/>
</dbReference>
<dbReference type="InterPro" id="IPR036458">
    <property type="entry name" value="Na:dicarbo_symporter_sf"/>
</dbReference>
<protein>
    <submittedName>
        <fullName evidence="5">Uncharacterized protein</fullName>
    </submittedName>
</protein>
<gene>
    <name evidence="5" type="ORF">Ciccas_010049</name>
</gene>
<keyword evidence="6" id="KW-1185">Reference proteome</keyword>
<organism evidence="5 6">
    <name type="scientific">Cichlidogyrus casuarinus</name>
    <dbReference type="NCBI Taxonomy" id="1844966"/>
    <lineage>
        <taxon>Eukaryota</taxon>
        <taxon>Metazoa</taxon>
        <taxon>Spiralia</taxon>
        <taxon>Lophotrochozoa</taxon>
        <taxon>Platyhelminthes</taxon>
        <taxon>Monogenea</taxon>
        <taxon>Monopisthocotylea</taxon>
        <taxon>Dactylogyridea</taxon>
        <taxon>Ancyrocephalidae</taxon>
        <taxon>Cichlidogyrus</taxon>
    </lineage>
</organism>
<keyword evidence="2 4" id="KW-1133">Transmembrane helix</keyword>
<accession>A0ABD2PX61</accession>
<evidence type="ECO:0000313" key="5">
    <source>
        <dbReference type="EMBL" id="KAL3311367.1"/>
    </source>
</evidence>
<reference evidence="5 6" key="1">
    <citation type="submission" date="2024-11" db="EMBL/GenBank/DDBJ databases">
        <title>Adaptive evolution of stress response genes in parasites aligns with host niche diversity.</title>
        <authorList>
            <person name="Hahn C."/>
            <person name="Resl P."/>
        </authorList>
    </citation>
    <scope>NUCLEOTIDE SEQUENCE [LARGE SCALE GENOMIC DNA]</scope>
    <source>
        <strain evidence="5">EGGRZ-B1_66</strain>
        <tissue evidence="5">Body</tissue>
    </source>
</reference>
<feature type="transmembrane region" description="Helical" evidence="4">
    <location>
        <begin position="26"/>
        <end position="49"/>
    </location>
</feature>
<sequence>MPLTVFSLTVSTIARLDNIRETLKVLGLFIASSIVFNSVITLILLPIILLMTVRRLSFVPLFLRQMVPAVLTGVIALSS</sequence>
<keyword evidence="1 4" id="KW-0812">Transmembrane</keyword>
<evidence type="ECO:0000256" key="3">
    <source>
        <dbReference type="ARBA" id="ARBA00023136"/>
    </source>
</evidence>
<evidence type="ECO:0000313" key="6">
    <source>
        <dbReference type="Proteomes" id="UP001626550"/>
    </source>
</evidence>
<name>A0ABD2PX61_9PLAT</name>
<evidence type="ECO:0000256" key="2">
    <source>
        <dbReference type="ARBA" id="ARBA00022989"/>
    </source>
</evidence>
<comment type="caution">
    <text evidence="5">The sequence shown here is derived from an EMBL/GenBank/DDBJ whole genome shotgun (WGS) entry which is preliminary data.</text>
</comment>
<proteinExistence type="predicted"/>
<evidence type="ECO:0000256" key="4">
    <source>
        <dbReference type="SAM" id="Phobius"/>
    </source>
</evidence>
<dbReference type="Gene3D" id="1.10.3860.10">
    <property type="entry name" value="Sodium:dicarboxylate symporter"/>
    <property type="match status" value="1"/>
</dbReference>
<feature type="transmembrane region" description="Helical" evidence="4">
    <location>
        <begin position="61"/>
        <end position="78"/>
    </location>
</feature>
<dbReference type="Proteomes" id="UP001626550">
    <property type="component" value="Unassembled WGS sequence"/>
</dbReference>
<dbReference type="AlphaFoldDB" id="A0ABD2PX61"/>